<sequence length="220" mass="25053">MSKQAELLQDIKKGKKFSEEGEYLDNDEEKKEERCPQGSKPDEEPFFPWVEGVELSTIEGNGTQGQTTRAADVFEVQNIKGSTKIHPTINNMKENAVQGRSMLFESWTVVTQIRSVIILRENLKVDGATAESVVAMTTDEVRDVNLRVSQNWAKRFHEEWKSLEEDLSYRPPPKPPDLKLQTVAVVLDGLTTVIGTRSGKHFIPEFKIWLSQTYKTLEDQ</sequence>
<accession>A0AAQ3N9R9</accession>
<dbReference type="AlphaFoldDB" id="A0AAQ3N9R9"/>
<organism evidence="2 3">
    <name type="scientific">Vigna mungo</name>
    <name type="common">Black gram</name>
    <name type="synonym">Phaseolus mungo</name>
    <dbReference type="NCBI Taxonomy" id="3915"/>
    <lineage>
        <taxon>Eukaryota</taxon>
        <taxon>Viridiplantae</taxon>
        <taxon>Streptophyta</taxon>
        <taxon>Embryophyta</taxon>
        <taxon>Tracheophyta</taxon>
        <taxon>Spermatophyta</taxon>
        <taxon>Magnoliopsida</taxon>
        <taxon>eudicotyledons</taxon>
        <taxon>Gunneridae</taxon>
        <taxon>Pentapetalae</taxon>
        <taxon>rosids</taxon>
        <taxon>fabids</taxon>
        <taxon>Fabales</taxon>
        <taxon>Fabaceae</taxon>
        <taxon>Papilionoideae</taxon>
        <taxon>50 kb inversion clade</taxon>
        <taxon>NPAAA clade</taxon>
        <taxon>indigoferoid/millettioid clade</taxon>
        <taxon>Phaseoleae</taxon>
        <taxon>Vigna</taxon>
    </lineage>
</organism>
<keyword evidence="3" id="KW-1185">Reference proteome</keyword>
<feature type="region of interest" description="Disordered" evidence="1">
    <location>
        <begin position="18"/>
        <end position="46"/>
    </location>
</feature>
<proteinExistence type="predicted"/>
<name>A0AAQ3N9R9_VIGMU</name>
<dbReference type="Proteomes" id="UP001374535">
    <property type="component" value="Chromosome 6"/>
</dbReference>
<dbReference type="EMBL" id="CP144695">
    <property type="protein sequence ID" value="WVZ05970.1"/>
    <property type="molecule type" value="Genomic_DNA"/>
</dbReference>
<gene>
    <name evidence="2" type="ORF">V8G54_019316</name>
</gene>
<protein>
    <submittedName>
        <fullName evidence="2">Uncharacterized protein</fullName>
    </submittedName>
</protein>
<evidence type="ECO:0000313" key="3">
    <source>
        <dbReference type="Proteomes" id="UP001374535"/>
    </source>
</evidence>
<evidence type="ECO:0000313" key="2">
    <source>
        <dbReference type="EMBL" id="WVZ05970.1"/>
    </source>
</evidence>
<feature type="compositionally biased region" description="Basic and acidic residues" evidence="1">
    <location>
        <begin position="28"/>
        <end position="43"/>
    </location>
</feature>
<reference evidence="2 3" key="1">
    <citation type="journal article" date="2023" name="Life. Sci Alliance">
        <title>Evolutionary insights into 3D genome organization and epigenetic landscape of Vigna mungo.</title>
        <authorList>
            <person name="Junaid A."/>
            <person name="Singh B."/>
            <person name="Bhatia S."/>
        </authorList>
    </citation>
    <scope>NUCLEOTIDE SEQUENCE [LARGE SCALE GENOMIC DNA]</scope>
    <source>
        <strain evidence="2">Urdbean</strain>
    </source>
</reference>
<evidence type="ECO:0000256" key="1">
    <source>
        <dbReference type="SAM" id="MobiDB-lite"/>
    </source>
</evidence>